<sequence length="449" mass="50654">MTNPNSQATNPKPLRQFVDLVDPAANLFLSCSQSQADEAIQSGDVEQIRRINGQYAVLQPTGPLLRMARTIARPMRYYYADFEDKSFLVVAERIDEIYEFLVAQGCAASFDSALTRMVPAHYLCEIDLTESSDVSPRYERFLRPERNRLPVDLDLIGKTYIGQLTQELNRWLDVLPDDEPIGVMFSGGIDSGSVLLLLHHLLSERSDSLDRLRAFTLSIGGEGDDRKQAIDFLNTLNLTSFVEEVDVPLSQVDFRKAIAAVEDYKPLDIQSATAGYAICEAIRERYPDWRWLVDGDGGDENLKDYPIEDNPGLTIDHVLGHTLLYQEGWGIDAVKHSKTYSGGQSRGHVRTWAPGRLLGFSGFSPYALPNMIDIAEGIPFAELTERKPEKLYALKGEVVRRGVKQITGFEMPIYPKRRFQRGAVSSQTFEQIFPSTARDYRNEFDRLQA</sequence>
<dbReference type="GO" id="GO:0006529">
    <property type="term" value="P:asparagine biosynthetic process"/>
    <property type="evidence" value="ECO:0007669"/>
    <property type="project" value="InterPro"/>
</dbReference>
<dbReference type="OrthoDB" id="209862at2"/>
<gene>
    <name evidence="2" type="ORF">Q31b_36010</name>
</gene>
<dbReference type="EMBL" id="SJPY01000005">
    <property type="protein sequence ID" value="TWU40256.1"/>
    <property type="molecule type" value="Genomic_DNA"/>
</dbReference>
<dbReference type="InterPro" id="IPR001962">
    <property type="entry name" value="Asn_synthase"/>
</dbReference>
<dbReference type="Pfam" id="PF00733">
    <property type="entry name" value="Asn_synthase"/>
    <property type="match status" value="1"/>
</dbReference>
<proteinExistence type="predicted"/>
<dbReference type="GO" id="GO:0004066">
    <property type="term" value="F:asparagine synthase (glutamine-hydrolyzing) activity"/>
    <property type="evidence" value="ECO:0007669"/>
    <property type="project" value="InterPro"/>
</dbReference>
<dbReference type="Gene3D" id="3.40.50.620">
    <property type="entry name" value="HUPs"/>
    <property type="match status" value="1"/>
</dbReference>
<protein>
    <submittedName>
        <fullName evidence="2">Asparagine synthase</fullName>
    </submittedName>
</protein>
<keyword evidence="3" id="KW-1185">Reference proteome</keyword>
<dbReference type="SUPFAM" id="SSF52402">
    <property type="entry name" value="Adenine nucleotide alpha hydrolases-like"/>
    <property type="match status" value="1"/>
</dbReference>
<dbReference type="Proteomes" id="UP000315471">
    <property type="component" value="Unassembled WGS sequence"/>
</dbReference>
<evidence type="ECO:0000313" key="2">
    <source>
        <dbReference type="EMBL" id="TWU40256.1"/>
    </source>
</evidence>
<evidence type="ECO:0000259" key="1">
    <source>
        <dbReference type="Pfam" id="PF00733"/>
    </source>
</evidence>
<dbReference type="InterPro" id="IPR014729">
    <property type="entry name" value="Rossmann-like_a/b/a_fold"/>
</dbReference>
<dbReference type="AlphaFoldDB" id="A0A5C6DYW3"/>
<organism evidence="2 3">
    <name type="scientific">Novipirellula aureliae</name>
    <dbReference type="NCBI Taxonomy" id="2527966"/>
    <lineage>
        <taxon>Bacteria</taxon>
        <taxon>Pseudomonadati</taxon>
        <taxon>Planctomycetota</taxon>
        <taxon>Planctomycetia</taxon>
        <taxon>Pirellulales</taxon>
        <taxon>Pirellulaceae</taxon>
        <taxon>Novipirellula</taxon>
    </lineage>
</organism>
<comment type="caution">
    <text evidence="2">The sequence shown here is derived from an EMBL/GenBank/DDBJ whole genome shotgun (WGS) entry which is preliminary data.</text>
</comment>
<dbReference type="RefSeq" id="WP_146600846.1">
    <property type="nucleotide sequence ID" value="NZ_SJPY01000005.1"/>
</dbReference>
<reference evidence="2 3" key="1">
    <citation type="submission" date="2019-02" db="EMBL/GenBank/DDBJ databases">
        <title>Deep-cultivation of Planctomycetes and their phenomic and genomic characterization uncovers novel biology.</title>
        <authorList>
            <person name="Wiegand S."/>
            <person name="Jogler M."/>
            <person name="Boedeker C."/>
            <person name="Pinto D."/>
            <person name="Vollmers J."/>
            <person name="Rivas-Marin E."/>
            <person name="Kohn T."/>
            <person name="Peeters S.H."/>
            <person name="Heuer A."/>
            <person name="Rast P."/>
            <person name="Oberbeckmann S."/>
            <person name="Bunk B."/>
            <person name="Jeske O."/>
            <person name="Meyerdierks A."/>
            <person name="Storesund J.E."/>
            <person name="Kallscheuer N."/>
            <person name="Luecker S."/>
            <person name="Lage O.M."/>
            <person name="Pohl T."/>
            <person name="Merkel B.J."/>
            <person name="Hornburger P."/>
            <person name="Mueller R.-W."/>
            <person name="Bruemmer F."/>
            <person name="Labrenz M."/>
            <person name="Spormann A.M."/>
            <person name="Op Den Camp H."/>
            <person name="Overmann J."/>
            <person name="Amann R."/>
            <person name="Jetten M.S.M."/>
            <person name="Mascher T."/>
            <person name="Medema M.H."/>
            <person name="Devos D.P."/>
            <person name="Kaster A.-K."/>
            <person name="Ovreas L."/>
            <person name="Rohde M."/>
            <person name="Galperin M.Y."/>
            <person name="Jogler C."/>
        </authorList>
    </citation>
    <scope>NUCLEOTIDE SEQUENCE [LARGE SCALE GENOMIC DNA]</scope>
    <source>
        <strain evidence="2 3">Q31b</strain>
    </source>
</reference>
<evidence type="ECO:0000313" key="3">
    <source>
        <dbReference type="Proteomes" id="UP000315471"/>
    </source>
</evidence>
<feature type="domain" description="Asparagine synthetase" evidence="1">
    <location>
        <begin position="177"/>
        <end position="309"/>
    </location>
</feature>
<accession>A0A5C6DYW3</accession>
<name>A0A5C6DYW3_9BACT</name>